<proteinExistence type="predicted"/>
<dbReference type="Proteomes" id="UP001380953">
    <property type="component" value="Unassembled WGS sequence"/>
</dbReference>
<evidence type="ECO:0000313" key="1">
    <source>
        <dbReference type="EMBL" id="MEJ8302943.1"/>
    </source>
</evidence>
<organism evidence="1 2">
    <name type="scientific">Saccharibacillus sacchari</name>
    <dbReference type="NCBI Taxonomy" id="456493"/>
    <lineage>
        <taxon>Bacteria</taxon>
        <taxon>Bacillati</taxon>
        <taxon>Bacillota</taxon>
        <taxon>Bacilli</taxon>
        <taxon>Bacillales</taxon>
        <taxon>Paenibacillaceae</taxon>
        <taxon>Saccharibacillus</taxon>
    </lineage>
</organism>
<comment type="caution">
    <text evidence="1">The sequence shown here is derived from an EMBL/GenBank/DDBJ whole genome shotgun (WGS) entry which is preliminary data.</text>
</comment>
<keyword evidence="2" id="KW-1185">Reference proteome</keyword>
<evidence type="ECO:0000313" key="2">
    <source>
        <dbReference type="Proteomes" id="UP001380953"/>
    </source>
</evidence>
<protein>
    <submittedName>
        <fullName evidence="1">ClbS/DfsB family four-helix bundle protein</fullName>
    </submittedName>
</protein>
<reference evidence="1" key="1">
    <citation type="submission" date="2024-03" db="EMBL/GenBank/DDBJ databases">
        <title>Whole genome sequecning of epiphytes from Marcgravia umbellata leaves.</title>
        <authorList>
            <person name="Kumar G."/>
            <person name="Savka M.A."/>
        </authorList>
    </citation>
    <scope>NUCLEOTIDE SEQUENCE</scope>
    <source>
        <strain evidence="1">RIT_BL5</strain>
    </source>
</reference>
<dbReference type="EMBL" id="JBBKAR010000007">
    <property type="protein sequence ID" value="MEJ8302943.1"/>
    <property type="molecule type" value="Genomic_DNA"/>
</dbReference>
<name>A0ACC6P7Z2_9BACL</name>
<accession>A0ACC6P7Z2</accession>
<gene>
    <name evidence="1" type="ORF">WKI47_03330</name>
</gene>
<sequence>MPSYDYASKHELKAAIHAAYLKLDAEYDGISDADRDVRFPDVDRTPAEILAYQLGWLALVQDWDQEELAGGTPQMPAPGYKWNQLGGMYADFYRQYEGYSLTELRQLFAQAESEWLEWIEGLSEEEVFVQGQRRWTGDKPNWPMARWIHINSAAPFGTFRGKIRKWKKAKAAEKGTSESY</sequence>